<dbReference type="Proteomes" id="UP000708148">
    <property type="component" value="Unassembled WGS sequence"/>
</dbReference>
<gene>
    <name evidence="3" type="ORF">OSTQU699_LOCUS4470</name>
</gene>
<dbReference type="GO" id="GO:0016747">
    <property type="term" value="F:acyltransferase activity, transferring groups other than amino-acyl groups"/>
    <property type="evidence" value="ECO:0007669"/>
    <property type="project" value="InterPro"/>
</dbReference>
<organism evidence="3 4">
    <name type="scientific">Ostreobium quekettii</name>
    <dbReference type="NCBI Taxonomy" id="121088"/>
    <lineage>
        <taxon>Eukaryota</taxon>
        <taxon>Viridiplantae</taxon>
        <taxon>Chlorophyta</taxon>
        <taxon>core chlorophytes</taxon>
        <taxon>Ulvophyceae</taxon>
        <taxon>TCBD clade</taxon>
        <taxon>Bryopsidales</taxon>
        <taxon>Ostreobineae</taxon>
        <taxon>Ostreobiaceae</taxon>
        <taxon>Ostreobium</taxon>
    </lineage>
</organism>
<dbReference type="InterPro" id="IPR000182">
    <property type="entry name" value="GNAT_dom"/>
</dbReference>
<dbReference type="OrthoDB" id="2017234at2759"/>
<feature type="domain" description="N-acetyltransferase" evidence="2">
    <location>
        <begin position="331"/>
        <end position="488"/>
    </location>
</feature>
<name>A0A8S1IZC1_9CHLO</name>
<dbReference type="EMBL" id="CAJHUC010000954">
    <property type="protein sequence ID" value="CAD7699111.1"/>
    <property type="molecule type" value="Genomic_DNA"/>
</dbReference>
<evidence type="ECO:0000313" key="4">
    <source>
        <dbReference type="Proteomes" id="UP000708148"/>
    </source>
</evidence>
<evidence type="ECO:0000313" key="3">
    <source>
        <dbReference type="EMBL" id="CAD7699111.1"/>
    </source>
</evidence>
<reference evidence="3" key="1">
    <citation type="submission" date="2020-12" db="EMBL/GenBank/DDBJ databases">
        <authorList>
            <person name="Iha C."/>
        </authorList>
    </citation>
    <scope>NUCLEOTIDE SEQUENCE</scope>
</reference>
<dbReference type="Pfam" id="PF00583">
    <property type="entry name" value="Acetyltransf_1"/>
    <property type="match status" value="1"/>
</dbReference>
<proteinExistence type="predicted"/>
<comment type="caution">
    <text evidence="3">The sequence shown here is derived from an EMBL/GenBank/DDBJ whole genome shotgun (WGS) entry which is preliminary data.</text>
</comment>
<feature type="compositionally biased region" description="Polar residues" evidence="1">
    <location>
        <begin position="328"/>
        <end position="340"/>
    </location>
</feature>
<protein>
    <recommendedName>
        <fullName evidence="2">N-acetyltransferase domain-containing protein</fullName>
    </recommendedName>
</protein>
<dbReference type="InterPro" id="IPR016181">
    <property type="entry name" value="Acyl_CoA_acyltransferase"/>
</dbReference>
<dbReference type="PROSITE" id="PS51186">
    <property type="entry name" value="GNAT"/>
    <property type="match status" value="1"/>
</dbReference>
<dbReference type="Gene3D" id="3.40.630.30">
    <property type="match status" value="1"/>
</dbReference>
<sequence>MTDRPWTLAAGGSARMWASPAAAQAGDRLPVGPGRVSSPALSRPNGCGDGRAPHCPRKGGRLGIRFGTPNGAQRCGIAGCADHDAVELAASPGRSDCDSQIPFVDWLKAYKYEEETLHGTLHIQPLTRAIIPRVARLLEETFADSLGYRQMFRWWLRMQAENYLAICLDCLPAGVVLVATLIPNDDFREQHANDLGKGTVPATKMDSSKFQGFDSSQFKPDVNTSGGQQQGWSSPFVPFNMQPKGFWKANGKKKDKIFQGFRDDLDVLGEKDMLDSVQLRGAAYAQNGVEEWNEGVVSRAQKKSGTDALEDSLADIKSTDESFELVSEPSQLQTSASTDSIKAEAEAEAEEQGEAKREDSAVVVDGEPAKQPVSDQEEILLGTVEVSLDNSTRPFFWFLKPPEGSAFISNMAVDPSFRRQGHGTRLLKAVEHVARRCGNPCTCLHVRFEDTGAIALYQREGYYKEDEDNFLWSAAGFDRKALLRKDMAGSQAEGGM</sequence>
<evidence type="ECO:0000256" key="1">
    <source>
        <dbReference type="SAM" id="MobiDB-lite"/>
    </source>
</evidence>
<feature type="region of interest" description="Disordered" evidence="1">
    <location>
        <begin position="324"/>
        <end position="371"/>
    </location>
</feature>
<dbReference type="SUPFAM" id="SSF55729">
    <property type="entry name" value="Acyl-CoA N-acyltransferases (Nat)"/>
    <property type="match status" value="1"/>
</dbReference>
<evidence type="ECO:0000259" key="2">
    <source>
        <dbReference type="PROSITE" id="PS51186"/>
    </source>
</evidence>
<dbReference type="PANTHER" id="PTHR47489:SF2">
    <property type="entry name" value="GCN5-RELATED N-ACETYLTRANSFERASE 5, CHLOROPLASTIC"/>
    <property type="match status" value="1"/>
</dbReference>
<keyword evidence="4" id="KW-1185">Reference proteome</keyword>
<dbReference type="CDD" id="cd04301">
    <property type="entry name" value="NAT_SF"/>
    <property type="match status" value="1"/>
</dbReference>
<feature type="region of interest" description="Disordered" evidence="1">
    <location>
        <begin position="23"/>
        <end position="51"/>
    </location>
</feature>
<dbReference type="AlphaFoldDB" id="A0A8S1IZC1"/>
<dbReference type="PANTHER" id="PTHR47489">
    <property type="entry name" value="ACYL-COA N-ACYLTRANSFERASES (NAT) SUPERFAMILY PROTEIN"/>
    <property type="match status" value="1"/>
</dbReference>
<accession>A0A8S1IZC1</accession>